<dbReference type="WBParaSite" id="MhA1_Contig1644.frz3.gene1">
    <property type="protein sequence ID" value="MhA1_Contig1644.frz3.gene1"/>
    <property type="gene ID" value="MhA1_Contig1644.frz3.gene1"/>
</dbReference>
<feature type="compositionally biased region" description="Low complexity" evidence="1">
    <location>
        <begin position="28"/>
        <end position="40"/>
    </location>
</feature>
<proteinExistence type="predicted"/>
<feature type="region of interest" description="Disordered" evidence="1">
    <location>
        <begin position="19"/>
        <end position="40"/>
    </location>
</feature>
<evidence type="ECO:0000313" key="3">
    <source>
        <dbReference type="WBParaSite" id="MhA1_Contig1644.frz3.gene1"/>
    </source>
</evidence>
<reference evidence="3" key="1">
    <citation type="submission" date="2016-11" db="UniProtKB">
        <authorList>
            <consortium name="WormBaseParasite"/>
        </authorList>
    </citation>
    <scope>IDENTIFICATION</scope>
</reference>
<protein>
    <submittedName>
        <fullName evidence="3">Ovule protein</fullName>
    </submittedName>
</protein>
<keyword evidence="2" id="KW-1185">Reference proteome</keyword>
<evidence type="ECO:0000256" key="1">
    <source>
        <dbReference type="SAM" id="MobiDB-lite"/>
    </source>
</evidence>
<dbReference type="AlphaFoldDB" id="A0A1I8B879"/>
<organism evidence="2 3">
    <name type="scientific">Meloidogyne hapla</name>
    <name type="common">Root-knot nematode worm</name>
    <dbReference type="NCBI Taxonomy" id="6305"/>
    <lineage>
        <taxon>Eukaryota</taxon>
        <taxon>Metazoa</taxon>
        <taxon>Ecdysozoa</taxon>
        <taxon>Nematoda</taxon>
        <taxon>Chromadorea</taxon>
        <taxon>Rhabditida</taxon>
        <taxon>Tylenchina</taxon>
        <taxon>Tylenchomorpha</taxon>
        <taxon>Tylenchoidea</taxon>
        <taxon>Meloidogynidae</taxon>
        <taxon>Meloidogyninae</taxon>
        <taxon>Meloidogyne</taxon>
    </lineage>
</organism>
<evidence type="ECO:0000313" key="2">
    <source>
        <dbReference type="Proteomes" id="UP000095281"/>
    </source>
</evidence>
<sequence>RVELKTKILKIHSHQSTGLSSFIPPQFPQQNGRGRRQQQQTCSLNGIERPYSPLLNCSKRWGWALIAICMYVN</sequence>
<accession>A0A1I8B879</accession>
<name>A0A1I8B879_MELHA</name>
<dbReference type="Proteomes" id="UP000095281">
    <property type="component" value="Unplaced"/>
</dbReference>